<dbReference type="PRINTS" id="PR00740">
    <property type="entry name" value="GLHYDRLASE27"/>
</dbReference>
<comment type="similarity">
    <text evidence="2 10">Belongs to the glycosyl hydrolase 27 family.</text>
</comment>
<keyword evidence="12" id="KW-1185">Reference proteome</keyword>
<evidence type="ECO:0000256" key="4">
    <source>
        <dbReference type="ARBA" id="ARBA00022801"/>
    </source>
</evidence>
<reference evidence="11" key="1">
    <citation type="submission" date="2022-03" db="EMBL/GenBank/DDBJ databases">
        <authorList>
            <person name="Sayadi A."/>
        </authorList>
    </citation>
    <scope>NUCLEOTIDE SEQUENCE</scope>
</reference>
<dbReference type="InterPro" id="IPR017853">
    <property type="entry name" value="GH"/>
</dbReference>
<evidence type="ECO:0000256" key="5">
    <source>
        <dbReference type="ARBA" id="ARBA00023098"/>
    </source>
</evidence>
<proteinExistence type="inferred from homology"/>
<dbReference type="Gene3D" id="2.60.40.1180">
    <property type="entry name" value="Golgi alpha-mannosidase II"/>
    <property type="match status" value="1"/>
</dbReference>
<dbReference type="GO" id="GO:0016020">
    <property type="term" value="C:membrane"/>
    <property type="evidence" value="ECO:0007669"/>
    <property type="project" value="GOC"/>
</dbReference>
<dbReference type="GO" id="GO:0019377">
    <property type="term" value="P:glycolipid catabolic process"/>
    <property type="evidence" value="ECO:0007669"/>
    <property type="project" value="UniProtKB-ARBA"/>
</dbReference>
<keyword evidence="6 10" id="KW-1015">Disulfide bond</keyword>
<organism evidence="11 12">
    <name type="scientific">Acanthoscelides obtectus</name>
    <name type="common">Bean weevil</name>
    <name type="synonym">Bruchus obtectus</name>
    <dbReference type="NCBI Taxonomy" id="200917"/>
    <lineage>
        <taxon>Eukaryota</taxon>
        <taxon>Metazoa</taxon>
        <taxon>Ecdysozoa</taxon>
        <taxon>Arthropoda</taxon>
        <taxon>Hexapoda</taxon>
        <taxon>Insecta</taxon>
        <taxon>Pterygota</taxon>
        <taxon>Neoptera</taxon>
        <taxon>Endopterygota</taxon>
        <taxon>Coleoptera</taxon>
        <taxon>Polyphaga</taxon>
        <taxon>Cucujiformia</taxon>
        <taxon>Chrysomeloidea</taxon>
        <taxon>Chrysomelidae</taxon>
        <taxon>Bruchinae</taxon>
        <taxon>Bruchini</taxon>
        <taxon>Acanthoscelides</taxon>
    </lineage>
</organism>
<dbReference type="PANTHER" id="PTHR11452">
    <property type="entry name" value="ALPHA-GALACTOSIDASE/ALPHA-N-ACETYLGALACTOSAMINIDASE"/>
    <property type="match status" value="1"/>
</dbReference>
<name>A0A9P0P1V0_ACAOB</name>
<evidence type="ECO:0000313" key="12">
    <source>
        <dbReference type="Proteomes" id="UP001152888"/>
    </source>
</evidence>
<dbReference type="SUPFAM" id="SSF51445">
    <property type="entry name" value="(Trans)glycosidases"/>
    <property type="match status" value="1"/>
</dbReference>
<keyword evidence="8" id="KW-0458">Lysosome</keyword>
<dbReference type="AlphaFoldDB" id="A0A9P0P1V0"/>
<evidence type="ECO:0000256" key="3">
    <source>
        <dbReference type="ARBA" id="ARBA00011738"/>
    </source>
</evidence>
<dbReference type="Proteomes" id="UP001152888">
    <property type="component" value="Unassembled WGS sequence"/>
</dbReference>
<dbReference type="GO" id="GO:0004557">
    <property type="term" value="F:alpha-galactosidase activity"/>
    <property type="evidence" value="ECO:0007669"/>
    <property type="project" value="TreeGrafter"/>
</dbReference>
<keyword evidence="9 10" id="KW-0326">Glycosidase</keyword>
<dbReference type="InterPro" id="IPR013785">
    <property type="entry name" value="Aldolase_TIM"/>
</dbReference>
<evidence type="ECO:0000313" key="11">
    <source>
        <dbReference type="EMBL" id="CAH1965409.1"/>
    </source>
</evidence>
<dbReference type="EMBL" id="CAKOFQ010006725">
    <property type="protein sequence ID" value="CAH1965409.1"/>
    <property type="molecule type" value="Genomic_DNA"/>
</dbReference>
<dbReference type="InterPro" id="IPR002241">
    <property type="entry name" value="Glyco_hydro_27"/>
</dbReference>
<dbReference type="SUPFAM" id="SSF51011">
    <property type="entry name" value="Glycosyl hydrolase domain"/>
    <property type="match status" value="1"/>
</dbReference>
<keyword evidence="7" id="KW-0325">Glycoprotein</keyword>
<dbReference type="PANTHER" id="PTHR11452:SF83">
    <property type="entry name" value="ALPHA-GALACTOSIDASE"/>
    <property type="match status" value="1"/>
</dbReference>
<accession>A0A9P0P1V0</accession>
<dbReference type="Gene3D" id="3.20.20.70">
    <property type="entry name" value="Aldolase class I"/>
    <property type="match status" value="1"/>
</dbReference>
<dbReference type="GO" id="GO:0005764">
    <property type="term" value="C:lysosome"/>
    <property type="evidence" value="ECO:0007669"/>
    <property type="project" value="UniProtKB-SubCell"/>
</dbReference>
<evidence type="ECO:0000256" key="1">
    <source>
        <dbReference type="ARBA" id="ARBA00004371"/>
    </source>
</evidence>
<protein>
    <recommendedName>
        <fullName evidence="10">Alpha-galactosidase</fullName>
        <ecNumber evidence="10">3.2.1.-</ecNumber>
    </recommendedName>
</protein>
<evidence type="ECO:0000256" key="2">
    <source>
        <dbReference type="ARBA" id="ARBA00009743"/>
    </source>
</evidence>
<evidence type="ECO:0000256" key="9">
    <source>
        <dbReference type="ARBA" id="ARBA00023295"/>
    </source>
</evidence>
<evidence type="ECO:0000256" key="7">
    <source>
        <dbReference type="ARBA" id="ARBA00023180"/>
    </source>
</evidence>
<dbReference type="GO" id="GO:0009311">
    <property type="term" value="P:oligosaccharide metabolic process"/>
    <property type="evidence" value="ECO:0007669"/>
    <property type="project" value="TreeGrafter"/>
</dbReference>
<dbReference type="OrthoDB" id="5795902at2759"/>
<dbReference type="PROSITE" id="PS00512">
    <property type="entry name" value="ALPHA_GALACTOSIDASE"/>
    <property type="match status" value="1"/>
</dbReference>
<sequence>MVCILGNVLGLDNGLGLTPPMGWMHWQRFRCVIDCENYPDECISETLFRSMADRMVEDGYLDAGYEYVMIDDCWASKKRNGNGRLEADPQRFPSGIKNLSDYIHGKGLKFGIYGDYGTYTCAGYPGSKDHLQIDADTFAEWGVDYLKLDGCHIDYRNIEIGYIEMQKYLNKTGRPIMFSCSWPDYQEEQGVKANYSALQETCNLWRNWKDIEDEWASVTGIVDWFAENQDRLAPFAGPGHWNDPDMLIIGDYGLSYEQSKAQMAIWAIMAAPLIMSVDLRTIEPKFRDILLNKDVIAVNQDRLGIQGRFVIRKERIDIWTKPVLPKEENTNSYAIALMSRRVDGYSYRLNFTLSQLGIKSPDGFILKDLYHPNIPLKEIDDEEHIVVRIKPSGGEILLATAKPSSASVTVEGV</sequence>
<keyword evidence="5" id="KW-0443">Lipid metabolism</keyword>
<dbReference type="EC" id="3.2.1.-" evidence="10"/>
<evidence type="ECO:0000256" key="6">
    <source>
        <dbReference type="ARBA" id="ARBA00023157"/>
    </source>
</evidence>
<evidence type="ECO:0000256" key="8">
    <source>
        <dbReference type="ARBA" id="ARBA00023228"/>
    </source>
</evidence>
<dbReference type="Pfam" id="PF16499">
    <property type="entry name" value="Melibiase_2"/>
    <property type="match status" value="1"/>
</dbReference>
<comment type="subcellular location">
    <subcellularLocation>
        <location evidence="1">Lysosome</location>
    </subcellularLocation>
</comment>
<evidence type="ECO:0000256" key="10">
    <source>
        <dbReference type="RuleBase" id="RU361168"/>
    </source>
</evidence>
<comment type="subunit">
    <text evidence="3 10">Homodimer.</text>
</comment>
<dbReference type="GO" id="GO:0016139">
    <property type="term" value="P:glycoside catabolic process"/>
    <property type="evidence" value="ECO:0007669"/>
    <property type="project" value="TreeGrafter"/>
</dbReference>
<dbReference type="CDD" id="cd14792">
    <property type="entry name" value="GH27"/>
    <property type="match status" value="1"/>
</dbReference>
<dbReference type="InterPro" id="IPR013780">
    <property type="entry name" value="Glyco_hydro_b"/>
</dbReference>
<comment type="caution">
    <text evidence="11">The sequence shown here is derived from an EMBL/GenBank/DDBJ whole genome shotgun (WGS) entry which is preliminary data.</text>
</comment>
<dbReference type="FunFam" id="3.20.20.70:FF:000070">
    <property type="entry name" value="Alpha-galactosidase"/>
    <property type="match status" value="1"/>
</dbReference>
<dbReference type="InterPro" id="IPR000111">
    <property type="entry name" value="Glyco_hydro_27/36_CS"/>
</dbReference>
<keyword evidence="4 10" id="KW-0378">Hydrolase</keyword>
<gene>
    <name evidence="11" type="ORF">ACAOBT_LOCUS6317</name>
</gene>